<dbReference type="CDD" id="cd00553">
    <property type="entry name" value="NAD_synthase"/>
    <property type="match status" value="1"/>
</dbReference>
<dbReference type="Gene3D" id="3.60.110.10">
    <property type="entry name" value="Carbon-nitrogen hydrolase"/>
    <property type="match status" value="1"/>
</dbReference>
<dbReference type="FunFam" id="3.40.50.620:FF:000036">
    <property type="entry name" value="Glutamine-dependent NAD(+) synthetase"/>
    <property type="match status" value="1"/>
</dbReference>
<dbReference type="Proteomes" id="UP001152759">
    <property type="component" value="Chromosome 2"/>
</dbReference>
<dbReference type="InterPro" id="IPR014445">
    <property type="entry name" value="Gln-dep_NAD_synthase"/>
</dbReference>
<evidence type="ECO:0000256" key="10">
    <source>
        <dbReference type="ARBA" id="ARBA00052340"/>
    </source>
</evidence>
<name>A0A9P0A749_BEMTA</name>
<dbReference type="HAMAP" id="MF_02090">
    <property type="entry name" value="NadE_glutamine_dep"/>
    <property type="match status" value="1"/>
</dbReference>
<evidence type="ECO:0000256" key="7">
    <source>
        <dbReference type="ARBA" id="ARBA00022840"/>
    </source>
</evidence>
<dbReference type="PANTHER" id="PTHR23090:SF9">
    <property type="entry name" value="GLUTAMINE-DEPENDENT NAD(+) SYNTHETASE"/>
    <property type="match status" value="1"/>
</dbReference>
<protein>
    <recommendedName>
        <fullName evidence="4 11">Glutamine-dependent NAD(+) synthetase</fullName>
        <ecNumber evidence="3 11">6.3.5.1</ecNumber>
    </recommendedName>
    <alternativeName>
        <fullName evidence="9 11">NAD(+) synthase [glutamine-hydrolyzing]</fullName>
    </alternativeName>
</protein>
<comment type="pathway">
    <text evidence="1 11">Cofactor biosynthesis; NAD(+) biosynthesis; NAD(+) from deamido-NAD(+) (L-Gln route): step 1/1.</text>
</comment>
<evidence type="ECO:0000256" key="1">
    <source>
        <dbReference type="ARBA" id="ARBA00005188"/>
    </source>
</evidence>
<dbReference type="PANTHER" id="PTHR23090">
    <property type="entry name" value="NH 3 /GLUTAMINE-DEPENDENT NAD + SYNTHETASE"/>
    <property type="match status" value="1"/>
</dbReference>
<dbReference type="SUPFAM" id="SSF56317">
    <property type="entry name" value="Carbon-nitrogen hydrolase"/>
    <property type="match status" value="1"/>
</dbReference>
<gene>
    <name evidence="13" type="ORF">BEMITA_LOCUS4837</name>
</gene>
<dbReference type="Gene3D" id="3.40.50.620">
    <property type="entry name" value="HUPs"/>
    <property type="match status" value="1"/>
</dbReference>
<evidence type="ECO:0000256" key="3">
    <source>
        <dbReference type="ARBA" id="ARBA00012743"/>
    </source>
</evidence>
<comment type="similarity">
    <text evidence="2 11">In the C-terminal section; belongs to the NAD synthetase family.</text>
</comment>
<dbReference type="InterPro" id="IPR003010">
    <property type="entry name" value="C-N_Hydrolase"/>
</dbReference>
<evidence type="ECO:0000256" key="4">
    <source>
        <dbReference type="ARBA" id="ARBA00017309"/>
    </source>
</evidence>
<evidence type="ECO:0000256" key="6">
    <source>
        <dbReference type="ARBA" id="ARBA00022741"/>
    </source>
</evidence>
<evidence type="ECO:0000313" key="14">
    <source>
        <dbReference type="Proteomes" id="UP001152759"/>
    </source>
</evidence>
<evidence type="ECO:0000256" key="8">
    <source>
        <dbReference type="ARBA" id="ARBA00023027"/>
    </source>
</evidence>
<dbReference type="AlphaFoldDB" id="A0A9P0A749"/>
<dbReference type="EMBL" id="OU963863">
    <property type="protein sequence ID" value="CAH0385631.1"/>
    <property type="molecule type" value="Genomic_DNA"/>
</dbReference>
<dbReference type="GO" id="GO:0003952">
    <property type="term" value="F:NAD+ synthase (glutamine-hydrolyzing) activity"/>
    <property type="evidence" value="ECO:0007669"/>
    <property type="project" value="UniProtKB-UniRule"/>
</dbReference>
<proteinExistence type="inferred from homology"/>
<evidence type="ECO:0000256" key="5">
    <source>
        <dbReference type="ARBA" id="ARBA00022598"/>
    </source>
</evidence>
<dbReference type="GO" id="GO:0005737">
    <property type="term" value="C:cytoplasm"/>
    <property type="evidence" value="ECO:0007669"/>
    <property type="project" value="InterPro"/>
</dbReference>
<accession>A0A9P0A749</accession>
<feature type="domain" description="CN hydrolase" evidence="12">
    <location>
        <begin position="6"/>
        <end position="276"/>
    </location>
</feature>
<evidence type="ECO:0000256" key="2">
    <source>
        <dbReference type="ARBA" id="ARBA00007145"/>
    </source>
</evidence>
<dbReference type="Pfam" id="PF02540">
    <property type="entry name" value="NAD_synthase"/>
    <property type="match status" value="1"/>
</dbReference>
<evidence type="ECO:0000313" key="13">
    <source>
        <dbReference type="EMBL" id="CAH0385631.1"/>
    </source>
</evidence>
<dbReference type="EC" id="6.3.5.1" evidence="3 11"/>
<dbReference type="SUPFAM" id="SSF52402">
    <property type="entry name" value="Adenine nucleotide alpha hydrolases-like"/>
    <property type="match status" value="1"/>
</dbReference>
<reference evidence="13" key="1">
    <citation type="submission" date="2021-12" db="EMBL/GenBank/DDBJ databases">
        <authorList>
            <person name="King R."/>
        </authorList>
    </citation>
    <scope>NUCLEOTIDE SEQUENCE</scope>
</reference>
<organism evidence="13 14">
    <name type="scientific">Bemisia tabaci</name>
    <name type="common">Sweetpotato whitefly</name>
    <name type="synonym">Aleurodes tabaci</name>
    <dbReference type="NCBI Taxonomy" id="7038"/>
    <lineage>
        <taxon>Eukaryota</taxon>
        <taxon>Metazoa</taxon>
        <taxon>Ecdysozoa</taxon>
        <taxon>Arthropoda</taxon>
        <taxon>Hexapoda</taxon>
        <taxon>Insecta</taxon>
        <taxon>Pterygota</taxon>
        <taxon>Neoptera</taxon>
        <taxon>Paraneoptera</taxon>
        <taxon>Hemiptera</taxon>
        <taxon>Sternorrhyncha</taxon>
        <taxon>Aleyrodoidea</taxon>
        <taxon>Aleyrodidae</taxon>
        <taxon>Aleyrodinae</taxon>
        <taxon>Bemisia</taxon>
    </lineage>
</organism>
<evidence type="ECO:0000259" key="12">
    <source>
        <dbReference type="PROSITE" id="PS50263"/>
    </source>
</evidence>
<keyword evidence="5 11" id="KW-0436">Ligase</keyword>
<dbReference type="PIRSF" id="PIRSF006630">
    <property type="entry name" value="NADS_GAT"/>
    <property type="match status" value="1"/>
</dbReference>
<dbReference type="InterPro" id="IPR003694">
    <property type="entry name" value="NAD_synthase"/>
</dbReference>
<dbReference type="NCBIfam" id="TIGR00552">
    <property type="entry name" value="nadE"/>
    <property type="match status" value="1"/>
</dbReference>
<dbReference type="GO" id="GO:0009435">
    <property type="term" value="P:NAD+ biosynthetic process"/>
    <property type="evidence" value="ECO:0007669"/>
    <property type="project" value="UniProtKB-UniRule"/>
</dbReference>
<sequence length="699" mass="78614">MMGRKVIASVSTLNQWALDFQGNYERIVRSIHLAKQEGARLRTGPELEVSGYSCEDHFLESDTTLHSWEVVAELLRNDSCRDIIIDIGMPVMHKNTLYNCRVILLNKQILLIRPKLILCDSGNYRESRWFTAWHKVRQTEDYFLPSFVSAIVNQTVVPFGDAVIATGDACFGFEICEELWSPESSHVPLSLDGVEIILNGSGSYMELRKASVTLDLIKAATFKCGGCYLYSNLRGCDGQRFYFNGNSCIYLNGNLIRQAEQFTLKEVEVSTATIDLDFIRTYRNALRSRASIAGSAQPYKRIIVQEFCLSSDDLLLSPSIPIKPNFYCPEEEIALGPACWLWDYLRRSGQGGYFLPLSGGVDSSSSACIVFSMCNLIVNSVKSGNADVLHDVRRIVGDPNYQPTNPLDLCNKVLVTCYMGSENSSKQTHDRAKLLASQIGSYHSSIVIDTAVSAVLAIFKLLTKREPKFAAHGGTSRESLALQNIQARLRMVLSYLFAQLMLWVRGRDGGLLVLGSANVDEALRGYYTKYDCSSADVNPIGGISKTDLKGFLKYTASKYNLTALHEILSAPPTAELEPLAGEELVQTDEADMGMTYEELTVYGKLRKQEYCGPYSMFCQLLPIWSKKCSPEEVADKVKHFFRHYAINRHKITILTPSYHAETYSPDDNRFDHRPFLYNVRWPWQFGAIDKHLSKLKQSH</sequence>
<dbReference type="InterPro" id="IPR036526">
    <property type="entry name" value="C-N_Hydrolase_sf"/>
</dbReference>
<keyword evidence="6 11" id="KW-0547">Nucleotide-binding</keyword>
<keyword evidence="8 11" id="KW-0520">NAD</keyword>
<keyword evidence="14" id="KW-1185">Reference proteome</keyword>
<keyword evidence="7 11" id="KW-0067">ATP-binding</keyword>
<dbReference type="Pfam" id="PF00795">
    <property type="entry name" value="CN_hydrolase"/>
    <property type="match status" value="1"/>
</dbReference>
<evidence type="ECO:0000256" key="9">
    <source>
        <dbReference type="ARBA" id="ARBA00030681"/>
    </source>
</evidence>
<dbReference type="CDD" id="cd07570">
    <property type="entry name" value="GAT_Gln-NAD-synth"/>
    <property type="match status" value="1"/>
</dbReference>
<dbReference type="PROSITE" id="PS50263">
    <property type="entry name" value="CN_HYDROLASE"/>
    <property type="match status" value="1"/>
</dbReference>
<comment type="catalytic activity">
    <reaction evidence="10 11">
        <text>deamido-NAD(+) + L-glutamine + ATP + H2O = L-glutamate + AMP + diphosphate + NAD(+) + H(+)</text>
        <dbReference type="Rhea" id="RHEA:24384"/>
        <dbReference type="ChEBI" id="CHEBI:15377"/>
        <dbReference type="ChEBI" id="CHEBI:15378"/>
        <dbReference type="ChEBI" id="CHEBI:29985"/>
        <dbReference type="ChEBI" id="CHEBI:30616"/>
        <dbReference type="ChEBI" id="CHEBI:33019"/>
        <dbReference type="ChEBI" id="CHEBI:57540"/>
        <dbReference type="ChEBI" id="CHEBI:58359"/>
        <dbReference type="ChEBI" id="CHEBI:58437"/>
        <dbReference type="ChEBI" id="CHEBI:456215"/>
        <dbReference type="EC" id="6.3.5.1"/>
    </reaction>
</comment>
<dbReference type="KEGG" id="btab:109041806"/>
<dbReference type="GO" id="GO:0004359">
    <property type="term" value="F:glutaminase activity"/>
    <property type="evidence" value="ECO:0007669"/>
    <property type="project" value="InterPro"/>
</dbReference>
<dbReference type="GO" id="GO:0005524">
    <property type="term" value="F:ATP binding"/>
    <property type="evidence" value="ECO:0007669"/>
    <property type="project" value="UniProtKB-UniRule"/>
</dbReference>
<evidence type="ECO:0000256" key="11">
    <source>
        <dbReference type="PIRNR" id="PIRNR006630"/>
    </source>
</evidence>
<dbReference type="InterPro" id="IPR014729">
    <property type="entry name" value="Rossmann-like_a/b/a_fold"/>
</dbReference>
<dbReference type="FunFam" id="3.60.110.10:FF:000003">
    <property type="entry name" value="Glutamine-dependent NAD(+) synthetase"/>
    <property type="match status" value="1"/>
</dbReference>
<dbReference type="InterPro" id="IPR022310">
    <property type="entry name" value="NAD/GMP_synthase"/>
</dbReference>